<sequence>MMSTRSLLLLLGLLGLAFGRVVMERSLGEVPEQSEKKAEVVQIASQVQDGNDGTVDSQGMGPPQMIGVISDKPSAGK</sequence>
<feature type="compositionally biased region" description="Polar residues" evidence="1">
    <location>
        <begin position="48"/>
        <end position="57"/>
    </location>
</feature>
<feature type="signal peptide" evidence="2">
    <location>
        <begin position="1"/>
        <end position="19"/>
    </location>
</feature>
<evidence type="ECO:0000256" key="1">
    <source>
        <dbReference type="SAM" id="MobiDB-lite"/>
    </source>
</evidence>
<dbReference type="AlphaFoldDB" id="A0A6M2DEI9"/>
<evidence type="ECO:0000256" key="2">
    <source>
        <dbReference type="SAM" id="SignalP"/>
    </source>
</evidence>
<dbReference type="EMBL" id="GHWJ01010610">
    <property type="protein sequence ID" value="NOV43347.1"/>
    <property type="molecule type" value="Transcribed_RNA"/>
</dbReference>
<name>A0A6M2DEI9_RHIMP</name>
<feature type="region of interest" description="Disordered" evidence="1">
    <location>
        <begin position="48"/>
        <end position="77"/>
    </location>
</feature>
<proteinExistence type="predicted"/>
<evidence type="ECO:0000313" key="3">
    <source>
        <dbReference type="EMBL" id="NOV43347.1"/>
    </source>
</evidence>
<reference evidence="3" key="1">
    <citation type="submission" date="2019-09" db="EMBL/GenBank/DDBJ databases">
        <title>Organ-specific transcriptomic study of the physiology of the cattle tick, Rhipicephalus microplus.</title>
        <authorList>
            <person name="Tirloni L."/>
            <person name="Braz G."/>
            <person name="Gandara A.C.P."/>
            <person name="Sabadin G.A."/>
            <person name="da Silva R.M."/>
            <person name="Guizzo M.G."/>
            <person name="Machado J.A."/>
            <person name="Costa E.P."/>
            <person name="Gomes H.F."/>
            <person name="Moraes J."/>
            <person name="Mota M.B.S."/>
            <person name="Mesquita R.D."/>
            <person name="Alvarenga P.H."/>
            <person name="Alves F."/>
            <person name="Seixas A."/>
            <person name="da Fonseca R.N."/>
            <person name="Fogaca A."/>
            <person name="Logullo C."/>
            <person name="Tanaka A."/>
            <person name="Daffre S."/>
            <person name="Termignoni C."/>
            <person name="Vaz I.S.Jr."/>
            <person name="Oliveira P.L."/>
            <person name="Ribeiro J.M."/>
        </authorList>
    </citation>
    <scope>NUCLEOTIDE SEQUENCE</scope>
    <source>
        <strain evidence="3">Porto Alegre</strain>
    </source>
</reference>
<feature type="chain" id="PRO_5026880646" evidence="2">
    <location>
        <begin position="20"/>
        <end position="77"/>
    </location>
</feature>
<protein>
    <submittedName>
        <fullName evidence="3">Putative secreted protein</fullName>
    </submittedName>
</protein>
<organism evidence="3">
    <name type="scientific">Rhipicephalus microplus</name>
    <name type="common">Cattle tick</name>
    <name type="synonym">Boophilus microplus</name>
    <dbReference type="NCBI Taxonomy" id="6941"/>
    <lineage>
        <taxon>Eukaryota</taxon>
        <taxon>Metazoa</taxon>
        <taxon>Ecdysozoa</taxon>
        <taxon>Arthropoda</taxon>
        <taxon>Chelicerata</taxon>
        <taxon>Arachnida</taxon>
        <taxon>Acari</taxon>
        <taxon>Parasitiformes</taxon>
        <taxon>Ixodida</taxon>
        <taxon>Ixodoidea</taxon>
        <taxon>Ixodidae</taxon>
        <taxon>Rhipicephalinae</taxon>
        <taxon>Rhipicephalus</taxon>
        <taxon>Boophilus</taxon>
    </lineage>
</organism>
<accession>A0A6M2DEI9</accession>
<keyword evidence="2" id="KW-0732">Signal</keyword>